<proteinExistence type="predicted"/>
<evidence type="ECO:0000313" key="1">
    <source>
        <dbReference type="EMBL" id="ADG66154.1"/>
    </source>
</evidence>
<dbReference type="EMBL" id="CP001744">
    <property type="protein sequence ID" value="ADG66154.1"/>
    <property type="molecule type" value="Genomic_DNA"/>
</dbReference>
<keyword evidence="2" id="KW-1185">Reference proteome</keyword>
<sequence length="132" mass="14833">MNTQRVISIQQLITLFFAPVERQVPDFDKSCAGRTAPSKHAPQIPLCTVVFGFDTRDPCVESVPYSRGEAKTILLTTHNFRADRRNLCGRCLQQKRDRGLNSPHRGAKLDSGSITRINNLSAHQELKVTRES</sequence>
<reference evidence="1 2" key="1">
    <citation type="journal article" date="2010" name="Stand. Genomic Sci.">
        <title>Complete genome sequence of Planctomyces limnophilus type strain (Mu 290).</title>
        <authorList>
            <person name="Labutti K."/>
            <person name="Sikorski J."/>
            <person name="Schneider S."/>
            <person name="Nolan M."/>
            <person name="Lucas S."/>
            <person name="Glavina Del Rio T."/>
            <person name="Tice H."/>
            <person name="Cheng J.F."/>
            <person name="Goodwin L."/>
            <person name="Pitluck S."/>
            <person name="Liolios K."/>
            <person name="Ivanova N."/>
            <person name="Mavromatis K."/>
            <person name="Mikhailova N."/>
            <person name="Pati A."/>
            <person name="Chen A."/>
            <person name="Palaniappan K."/>
            <person name="Land M."/>
            <person name="Hauser L."/>
            <person name="Chang Y.J."/>
            <person name="Jeffries C.D."/>
            <person name="Tindall B.J."/>
            <person name="Rohde M."/>
            <person name="Goker M."/>
            <person name="Woyke T."/>
            <person name="Bristow J."/>
            <person name="Eisen J.A."/>
            <person name="Markowitz V."/>
            <person name="Hugenholtz P."/>
            <person name="Kyrpides N.C."/>
            <person name="Klenk H.P."/>
            <person name="Lapidus A."/>
        </authorList>
    </citation>
    <scope>NUCLEOTIDE SEQUENCE [LARGE SCALE GENOMIC DNA]</scope>
    <source>
        <strain evidence="2">ATCC 43296 / DSM 3776 / IFAM 1008 / 290</strain>
    </source>
</reference>
<organism evidence="1 2">
    <name type="scientific">Planctopirus limnophila (strain ATCC 43296 / DSM 3776 / IFAM 1008 / Mu 290)</name>
    <name type="common">Planctomyces limnophilus</name>
    <dbReference type="NCBI Taxonomy" id="521674"/>
    <lineage>
        <taxon>Bacteria</taxon>
        <taxon>Pseudomonadati</taxon>
        <taxon>Planctomycetota</taxon>
        <taxon>Planctomycetia</taxon>
        <taxon>Planctomycetales</taxon>
        <taxon>Planctomycetaceae</taxon>
        <taxon>Planctopirus</taxon>
    </lineage>
</organism>
<dbReference type="KEGG" id="plm:Plim_0303"/>
<gene>
    <name evidence="1" type="ordered locus">Plim_0303</name>
</gene>
<dbReference type="AlphaFoldDB" id="D5SNZ9"/>
<dbReference type="HOGENOM" id="CLU_1915119_0_0_0"/>
<protein>
    <submittedName>
        <fullName evidence="1">Uncharacterized protein</fullName>
    </submittedName>
</protein>
<accession>D5SNZ9</accession>
<evidence type="ECO:0000313" key="2">
    <source>
        <dbReference type="Proteomes" id="UP000002220"/>
    </source>
</evidence>
<dbReference type="Proteomes" id="UP000002220">
    <property type="component" value="Chromosome"/>
</dbReference>
<name>D5SNZ9_PLAL2</name>